<organism evidence="7 8">
    <name type="scientific">Pandoraea communis</name>
    <dbReference type="NCBI Taxonomy" id="2508297"/>
    <lineage>
        <taxon>Bacteria</taxon>
        <taxon>Pseudomonadati</taxon>
        <taxon>Pseudomonadota</taxon>
        <taxon>Betaproteobacteria</taxon>
        <taxon>Burkholderiales</taxon>
        <taxon>Burkholderiaceae</taxon>
        <taxon>Pandoraea</taxon>
    </lineage>
</organism>
<evidence type="ECO:0000313" key="8">
    <source>
        <dbReference type="Proteomes" id="UP000337189"/>
    </source>
</evidence>
<evidence type="ECO:0000256" key="3">
    <source>
        <dbReference type="ARBA" id="ARBA00022692"/>
    </source>
</evidence>
<evidence type="ECO:0000256" key="4">
    <source>
        <dbReference type="ARBA" id="ARBA00022989"/>
    </source>
</evidence>
<dbReference type="EMBL" id="CABPSJ010000008">
    <property type="protein sequence ID" value="VVE50631.1"/>
    <property type="molecule type" value="Genomic_DNA"/>
</dbReference>
<evidence type="ECO:0000313" key="7">
    <source>
        <dbReference type="EMBL" id="VVE50631.1"/>
    </source>
</evidence>
<protein>
    <recommendedName>
        <fullName evidence="9">Flagellar biosynthesis protein FliO</fullName>
    </recommendedName>
</protein>
<feature type="transmembrane region" description="Helical" evidence="6">
    <location>
        <begin position="54"/>
        <end position="72"/>
    </location>
</feature>
<evidence type="ECO:0000256" key="2">
    <source>
        <dbReference type="ARBA" id="ARBA00022475"/>
    </source>
</evidence>
<evidence type="ECO:0000256" key="1">
    <source>
        <dbReference type="ARBA" id="ARBA00004236"/>
    </source>
</evidence>
<keyword evidence="4 6" id="KW-1133">Transmembrane helix</keyword>
<name>A0A5E4YPD2_9BURK</name>
<dbReference type="AlphaFoldDB" id="A0A5E4YPD2"/>
<keyword evidence="5 6" id="KW-0472">Membrane</keyword>
<evidence type="ECO:0008006" key="9">
    <source>
        <dbReference type="Google" id="ProtNLM"/>
    </source>
</evidence>
<gene>
    <name evidence="7" type="ORF">PCO31110_04725</name>
</gene>
<evidence type="ECO:0000256" key="6">
    <source>
        <dbReference type="SAM" id="Phobius"/>
    </source>
</evidence>
<dbReference type="Proteomes" id="UP000337189">
    <property type="component" value="Unassembled WGS sequence"/>
</dbReference>
<dbReference type="RefSeq" id="WP_150691559.1">
    <property type="nucleotide sequence ID" value="NZ_CABPSJ010000008.1"/>
</dbReference>
<accession>A0A5E4YPD2</accession>
<keyword evidence="3 6" id="KW-0812">Transmembrane</keyword>
<sequence>MTHFQNSVRRVLWLPVAGVYALAAALPAGAGEVASSPYASLPLVRDDGASTMSSARIAIGMLLLLALVAWLVRRRFAAKPTSLSAMFGMRMPRAVASEAVPRVQSVTRLNGNVSLHVVEWQGHTLLLSCAGENVTVLERVRKDAMPGNDSTGARNE</sequence>
<reference evidence="7 8" key="1">
    <citation type="submission" date="2019-08" db="EMBL/GenBank/DDBJ databases">
        <authorList>
            <person name="Peeters C."/>
        </authorList>
    </citation>
    <scope>NUCLEOTIDE SEQUENCE [LARGE SCALE GENOMIC DNA]</scope>
    <source>
        <strain evidence="7 8">LMG 31110</strain>
    </source>
</reference>
<dbReference type="GO" id="GO:0016020">
    <property type="term" value="C:membrane"/>
    <property type="evidence" value="ECO:0007669"/>
    <property type="project" value="InterPro"/>
</dbReference>
<comment type="subcellular location">
    <subcellularLocation>
        <location evidence="1">Cell membrane</location>
    </subcellularLocation>
</comment>
<dbReference type="OrthoDB" id="8914056at2"/>
<dbReference type="InterPro" id="IPR022781">
    <property type="entry name" value="Flagellar_biosynth_FliO"/>
</dbReference>
<proteinExistence type="predicted"/>
<evidence type="ECO:0000256" key="5">
    <source>
        <dbReference type="ARBA" id="ARBA00023136"/>
    </source>
</evidence>
<keyword evidence="2" id="KW-1003">Cell membrane</keyword>
<dbReference type="GO" id="GO:0044781">
    <property type="term" value="P:bacterial-type flagellum organization"/>
    <property type="evidence" value="ECO:0007669"/>
    <property type="project" value="InterPro"/>
</dbReference>
<dbReference type="Pfam" id="PF04347">
    <property type="entry name" value="FliO"/>
    <property type="match status" value="1"/>
</dbReference>